<dbReference type="Proteomes" id="UP000006729">
    <property type="component" value="Chromosome 4"/>
</dbReference>
<protein>
    <submittedName>
        <fullName evidence="1">Uncharacterized protein</fullName>
    </submittedName>
</protein>
<evidence type="ECO:0000313" key="1">
    <source>
        <dbReference type="EMBL" id="KAI9397092.1"/>
    </source>
</evidence>
<comment type="caution">
    <text evidence="1">The sequence shown here is derived from an EMBL/GenBank/DDBJ whole genome shotgun (WGS) entry which is preliminary data.</text>
</comment>
<name>A0ACC0T696_POPTR</name>
<gene>
    <name evidence="1" type="ORF">POPTR_004G231300v4</name>
</gene>
<keyword evidence="2" id="KW-1185">Reference proteome</keyword>
<sequence>MCPKVLTFLLVASFQIYTETYGDDFTVMSILKDAWENTPRNWVGADPCGGKWEGISCHNSRVTSITLAAVGLTGELSGDISSLSELEVLDLSDNTGLNGTLPPSIVNLKKLKNLKLAGCSFSGPIPELIGSLQLLEFLDLNSNRFTGSIPHSLGNLSKLIVLDLFNNLLDGAIPVSSGNTSGLDMLVNALHFHLGGNQLSGTIPKELFRSDMTLIHVILHDNNLTGSIPSTLGLVHTLEAVRFEGNSLTGPVPPNLNNLTTVKTLILSNNKFTGPVPNLTGMAYLSYLMMENTGLEGQIPPTLFDLPSLQTLILRNNQLNGTLDIARSSSSQLEAIDMRNNLISFYSETPEQRNNVDVILVGNPVCGRTEATEHYCTVHQAISSFLLPCISDQISSPNSKFSYPYTGVLFFRPPFLESRNATYYPRLVEESLMLSFKNSRLPVDSVYVNCPTNDSLGNLESNVSVFPSGQNHFNTTTISEIGSVLNLQTIENPDIFGPSHFKGAAYPYFDGKPSVSNKLWSTGSIIGAAAGGASFLLLLLLAGVYAYRLKKRGERARYLDLKNTDRVPQLKGARCFSFDEITKSTNNFSEANHIGSGGYGMVYRGMLPTGQLIAIKRCRQGSVQGGLEFNSEIEVLTRVHHKNVVNLVGFCFERGEQMLIYEFVRNGSLRDSLSGLSGIWLDWRRRLKVALGAARGLAYLHELVKPRIIHRDVKSANILLDESLNAKVADFGLSKPMDNSELILATTQVKGTRIQNIRRPCS</sequence>
<reference evidence="1 2" key="1">
    <citation type="journal article" date="2006" name="Science">
        <title>The genome of black cottonwood, Populus trichocarpa (Torr. &amp; Gray).</title>
        <authorList>
            <person name="Tuskan G.A."/>
            <person name="Difazio S."/>
            <person name="Jansson S."/>
            <person name="Bohlmann J."/>
            <person name="Grigoriev I."/>
            <person name="Hellsten U."/>
            <person name="Putnam N."/>
            <person name="Ralph S."/>
            <person name="Rombauts S."/>
            <person name="Salamov A."/>
            <person name="Schein J."/>
            <person name="Sterck L."/>
            <person name="Aerts A."/>
            <person name="Bhalerao R.R."/>
            <person name="Bhalerao R.P."/>
            <person name="Blaudez D."/>
            <person name="Boerjan W."/>
            <person name="Brun A."/>
            <person name="Brunner A."/>
            <person name="Busov V."/>
            <person name="Campbell M."/>
            <person name="Carlson J."/>
            <person name="Chalot M."/>
            <person name="Chapman J."/>
            <person name="Chen G.L."/>
            <person name="Cooper D."/>
            <person name="Coutinho P.M."/>
            <person name="Couturier J."/>
            <person name="Covert S."/>
            <person name="Cronk Q."/>
            <person name="Cunningham R."/>
            <person name="Davis J."/>
            <person name="Degroeve S."/>
            <person name="Dejardin A."/>
            <person name="Depamphilis C."/>
            <person name="Detter J."/>
            <person name="Dirks B."/>
            <person name="Dubchak I."/>
            <person name="Duplessis S."/>
            <person name="Ehlting J."/>
            <person name="Ellis B."/>
            <person name="Gendler K."/>
            <person name="Goodstein D."/>
            <person name="Gribskov M."/>
            <person name="Grimwood J."/>
            <person name="Groover A."/>
            <person name="Gunter L."/>
            <person name="Hamberger B."/>
            <person name="Heinze B."/>
            <person name="Helariutta Y."/>
            <person name="Henrissat B."/>
            <person name="Holligan D."/>
            <person name="Holt R."/>
            <person name="Huang W."/>
            <person name="Islam-Faridi N."/>
            <person name="Jones S."/>
            <person name="Jones-Rhoades M."/>
            <person name="Jorgensen R."/>
            <person name="Joshi C."/>
            <person name="Kangasjarvi J."/>
            <person name="Karlsson J."/>
            <person name="Kelleher C."/>
            <person name="Kirkpatrick R."/>
            <person name="Kirst M."/>
            <person name="Kohler A."/>
            <person name="Kalluri U."/>
            <person name="Larimer F."/>
            <person name="Leebens-Mack J."/>
            <person name="Leple J.C."/>
            <person name="Locascio P."/>
            <person name="Lou Y."/>
            <person name="Lucas S."/>
            <person name="Martin F."/>
            <person name="Montanini B."/>
            <person name="Napoli C."/>
            <person name="Nelson D.R."/>
            <person name="Nelson C."/>
            <person name="Nieminen K."/>
            <person name="Nilsson O."/>
            <person name="Pereda V."/>
            <person name="Peter G."/>
            <person name="Philippe R."/>
            <person name="Pilate G."/>
            <person name="Poliakov A."/>
            <person name="Razumovskaya J."/>
            <person name="Richardson P."/>
            <person name="Rinaldi C."/>
            <person name="Ritland K."/>
            <person name="Rouze P."/>
            <person name="Ryaboy D."/>
            <person name="Schmutz J."/>
            <person name="Schrader J."/>
            <person name="Segerman B."/>
            <person name="Shin H."/>
            <person name="Siddiqui A."/>
            <person name="Sterky F."/>
            <person name="Terry A."/>
            <person name="Tsai C.J."/>
            <person name="Uberbacher E."/>
            <person name="Unneberg P."/>
            <person name="Vahala J."/>
            <person name="Wall K."/>
            <person name="Wessler S."/>
            <person name="Yang G."/>
            <person name="Yin T."/>
            <person name="Douglas C."/>
            <person name="Marra M."/>
            <person name="Sandberg G."/>
            <person name="Van de Peer Y."/>
            <person name="Rokhsar D."/>
        </authorList>
    </citation>
    <scope>NUCLEOTIDE SEQUENCE [LARGE SCALE GENOMIC DNA]</scope>
    <source>
        <strain evidence="2">cv. Nisqually</strain>
    </source>
</reference>
<organism evidence="1 2">
    <name type="scientific">Populus trichocarpa</name>
    <name type="common">Western balsam poplar</name>
    <name type="synonym">Populus balsamifera subsp. trichocarpa</name>
    <dbReference type="NCBI Taxonomy" id="3694"/>
    <lineage>
        <taxon>Eukaryota</taxon>
        <taxon>Viridiplantae</taxon>
        <taxon>Streptophyta</taxon>
        <taxon>Embryophyta</taxon>
        <taxon>Tracheophyta</taxon>
        <taxon>Spermatophyta</taxon>
        <taxon>Magnoliopsida</taxon>
        <taxon>eudicotyledons</taxon>
        <taxon>Gunneridae</taxon>
        <taxon>Pentapetalae</taxon>
        <taxon>rosids</taxon>
        <taxon>fabids</taxon>
        <taxon>Malpighiales</taxon>
        <taxon>Salicaceae</taxon>
        <taxon>Saliceae</taxon>
        <taxon>Populus</taxon>
    </lineage>
</organism>
<proteinExistence type="predicted"/>
<evidence type="ECO:0000313" key="2">
    <source>
        <dbReference type="Proteomes" id="UP000006729"/>
    </source>
</evidence>
<accession>A0ACC0T696</accession>
<dbReference type="EMBL" id="CM009293">
    <property type="protein sequence ID" value="KAI9397092.1"/>
    <property type="molecule type" value="Genomic_DNA"/>
</dbReference>